<feature type="region of interest" description="Disordered" evidence="1">
    <location>
        <begin position="271"/>
        <end position="293"/>
    </location>
</feature>
<dbReference type="OrthoDB" id="782197at2759"/>
<dbReference type="EMBL" id="BJWL01000007">
    <property type="protein sequence ID" value="GFY90571.1"/>
    <property type="molecule type" value="Genomic_DNA"/>
</dbReference>
<protein>
    <submittedName>
        <fullName evidence="2">Uncharacterized protein</fullName>
    </submittedName>
</protein>
<accession>A0A7J0E654</accession>
<evidence type="ECO:0000256" key="1">
    <source>
        <dbReference type="SAM" id="MobiDB-lite"/>
    </source>
</evidence>
<organism evidence="2 4">
    <name type="scientific">Actinidia rufa</name>
    <dbReference type="NCBI Taxonomy" id="165716"/>
    <lineage>
        <taxon>Eukaryota</taxon>
        <taxon>Viridiplantae</taxon>
        <taxon>Streptophyta</taxon>
        <taxon>Embryophyta</taxon>
        <taxon>Tracheophyta</taxon>
        <taxon>Spermatophyta</taxon>
        <taxon>Magnoliopsida</taxon>
        <taxon>eudicotyledons</taxon>
        <taxon>Gunneridae</taxon>
        <taxon>Pentapetalae</taxon>
        <taxon>asterids</taxon>
        <taxon>Ericales</taxon>
        <taxon>Actinidiaceae</taxon>
        <taxon>Actinidia</taxon>
    </lineage>
</organism>
<reference evidence="2 4" key="1">
    <citation type="submission" date="2019-07" db="EMBL/GenBank/DDBJ databases">
        <title>De Novo Assembly of kiwifruit Actinidia rufa.</title>
        <authorList>
            <person name="Sugita-Konishi S."/>
            <person name="Sato K."/>
            <person name="Mori E."/>
            <person name="Abe Y."/>
            <person name="Kisaki G."/>
            <person name="Hamano K."/>
            <person name="Suezawa K."/>
            <person name="Otani M."/>
            <person name="Fukuda T."/>
            <person name="Manabe T."/>
            <person name="Gomi K."/>
            <person name="Tabuchi M."/>
            <person name="Akimitsu K."/>
            <person name="Kataoka I."/>
        </authorList>
    </citation>
    <scope>NUCLEOTIDE SEQUENCE [LARGE SCALE GENOMIC DNA]</scope>
    <source>
        <strain evidence="4">cv. Fuchu</strain>
        <strain evidence="2">Fuchu</strain>
    </source>
</reference>
<keyword evidence="4" id="KW-1185">Reference proteome</keyword>
<evidence type="ECO:0000313" key="2">
    <source>
        <dbReference type="EMBL" id="GFY81752.1"/>
    </source>
</evidence>
<sequence>MDMDLFELLRNIINPAQEAPPQAPEPAEVPHADPQREGLRNEVHALLRERVKRNSLFNYQLEKEGKLQDNVRHYLLPERKALFVPPLLYPAPPFYSIQFPPLPLPSKLPTIGPMVPQPMDPSPRVAPFPSQESHLASNGRAGPQDRAIRAASQALADFLAAHPVPADSPLSEDFPDEEVMMTEYKHPLEMYFDGASREDGAGAGVVFVSPEHPPSLRRLAPSMMEIQEDAGPSSNLVSVYEVEIDDWRQPIVDFLQYGRLPEVSMGYEAELDRGDGTADPGNDKGLGRDALLE</sequence>
<feature type="region of interest" description="Disordered" evidence="1">
    <location>
        <begin position="123"/>
        <end position="145"/>
    </location>
</feature>
<dbReference type="PANTHER" id="PTHR48475">
    <property type="entry name" value="RIBONUCLEASE H"/>
    <property type="match status" value="1"/>
</dbReference>
<dbReference type="EMBL" id="BJWL01000001">
    <property type="protein sequence ID" value="GFY81752.1"/>
    <property type="molecule type" value="Genomic_DNA"/>
</dbReference>
<dbReference type="Proteomes" id="UP000585474">
    <property type="component" value="Unassembled WGS sequence"/>
</dbReference>
<comment type="caution">
    <text evidence="2">The sequence shown here is derived from an EMBL/GenBank/DDBJ whole genome shotgun (WGS) entry which is preliminary data.</text>
</comment>
<dbReference type="PANTHER" id="PTHR48475:SF1">
    <property type="entry name" value="RNASE H TYPE-1 DOMAIN-CONTAINING PROTEIN"/>
    <property type="match status" value="1"/>
</dbReference>
<gene>
    <name evidence="2" type="ORF">Acr_01g0015600</name>
    <name evidence="3" type="ORF">Acr_07g0007680</name>
</gene>
<name>A0A7J0E654_9ERIC</name>
<dbReference type="AlphaFoldDB" id="A0A7J0E654"/>
<evidence type="ECO:0000313" key="3">
    <source>
        <dbReference type="EMBL" id="GFY90571.1"/>
    </source>
</evidence>
<evidence type="ECO:0000313" key="4">
    <source>
        <dbReference type="Proteomes" id="UP000585474"/>
    </source>
</evidence>
<proteinExistence type="predicted"/>